<feature type="binding site" evidence="9">
    <location>
        <begin position="213"/>
        <end position="215"/>
    </location>
    <ligand>
        <name>ATP</name>
        <dbReference type="ChEBI" id="CHEBI:30616"/>
    </ligand>
</feature>
<dbReference type="RefSeq" id="WP_283410065.1">
    <property type="nucleotide sequence ID" value="NZ_FXUF01000012.1"/>
</dbReference>
<dbReference type="GO" id="GO:0017101">
    <property type="term" value="C:aminoacyl-tRNA synthetase multienzyme complex"/>
    <property type="evidence" value="ECO:0007669"/>
    <property type="project" value="TreeGrafter"/>
</dbReference>
<dbReference type="GO" id="GO:0005524">
    <property type="term" value="F:ATP binding"/>
    <property type="evidence" value="ECO:0007669"/>
    <property type="project" value="UniProtKB-UniRule"/>
</dbReference>
<evidence type="ECO:0000256" key="6">
    <source>
        <dbReference type="ARBA" id="ARBA00022840"/>
    </source>
</evidence>
<dbReference type="EMBL" id="FXUF01000012">
    <property type="protein sequence ID" value="SMP64801.1"/>
    <property type="molecule type" value="Genomic_DNA"/>
</dbReference>
<dbReference type="PROSITE" id="PS50862">
    <property type="entry name" value="AA_TRNA_LIGASE_II"/>
    <property type="match status" value="1"/>
</dbReference>
<comment type="subunit">
    <text evidence="9">Homodimer.</text>
</comment>
<dbReference type="SUPFAM" id="SSF50249">
    <property type="entry name" value="Nucleic acid-binding proteins"/>
    <property type="match status" value="1"/>
</dbReference>
<dbReference type="InterPro" id="IPR012340">
    <property type="entry name" value="NA-bd_OB-fold"/>
</dbReference>
<dbReference type="GO" id="GO:0050560">
    <property type="term" value="F:aspartate-tRNA(Asn) ligase activity"/>
    <property type="evidence" value="ECO:0007669"/>
    <property type="project" value="UniProtKB-EC"/>
</dbReference>
<dbReference type="EC" id="6.1.1.23" evidence="9"/>
<keyword evidence="8 9" id="KW-0030">Aminoacyl-tRNA synthetase</keyword>
<dbReference type="SUPFAM" id="SSF55681">
    <property type="entry name" value="Class II aaRS and biotin synthetases"/>
    <property type="match status" value="1"/>
</dbReference>
<comment type="subcellular location">
    <subcellularLocation>
        <location evidence="1 9">Cytoplasm</location>
    </subcellularLocation>
</comment>
<comment type="similarity">
    <text evidence="2 9">Belongs to the class-II aminoacyl-tRNA synthetase family. Type 2 subfamily.</text>
</comment>
<gene>
    <name evidence="9" type="primary">aspS</name>
    <name evidence="11" type="ORF">SAMN06296020_11216</name>
</gene>
<feature type="binding site" evidence="9">
    <location>
        <position position="161"/>
    </location>
    <ligand>
        <name>L-aspartate</name>
        <dbReference type="ChEBI" id="CHEBI:29991"/>
    </ligand>
</feature>
<comment type="function">
    <text evidence="9">Aspartyl-tRNA synthetase with relaxed tRNA specificity since it is able to aspartylate not only its cognate tRNA(Asp) but also tRNA(Asn). Reaction proceeds in two steps: L-aspartate is first activated by ATP to form Asp-AMP and then transferred to the acceptor end of tRNA(Asp/Asn).</text>
</comment>
<sequence>MERIYVKSLQEQLGQEVLLKGWVHRIHDLGRITFVMLRDKTGLVQLVLEESQKEGLRLEAAVEVKGICQANDKAPLGLEVAVAAIAIVGKPDYEVLPIAVNREEQVHLETKLDHRTISLRQPKTRAPFVVQQAIVEAFRQYLTANHFSEIHTPKILSAGTEGGSEMFTVKYFDTRAFLAQSPQFYKQMMVGAGFERVFEIGHAYRAELHNTWRHLNEYVSLDVEMGFIESEEDIMALEEGFMRFLMPYLQEHCQAELELLGVTLPAVGTIPRLPLAEAQEILQEKYGKASPPGNLDAEGEKLLSAYIQETYDTDFVFITRYPTAKRPVYTMPFEDDPTVTRSFDLLLNGLEITTGGQRIHDYQHLVSNMKAFDLNPEDFAFYTESFRYGMPPHGGLAIGLERLTMKLCGLTNIREATLLPRDMKRLTP</sequence>
<evidence type="ECO:0000256" key="9">
    <source>
        <dbReference type="HAMAP-Rule" id="MF_02075"/>
    </source>
</evidence>
<dbReference type="GO" id="GO:0016740">
    <property type="term" value="F:transferase activity"/>
    <property type="evidence" value="ECO:0007669"/>
    <property type="project" value="UniProtKB-ARBA"/>
</dbReference>
<feature type="region of interest" description="Aspartate" evidence="9">
    <location>
        <begin position="183"/>
        <end position="186"/>
    </location>
</feature>
<feature type="binding site" evidence="9">
    <location>
        <position position="354"/>
    </location>
    <ligand>
        <name>L-aspartate</name>
        <dbReference type="ChEBI" id="CHEBI:29991"/>
    </ligand>
</feature>
<dbReference type="InterPro" id="IPR004364">
    <property type="entry name" value="Aa-tRNA-synt_II"/>
</dbReference>
<dbReference type="GO" id="GO:0004815">
    <property type="term" value="F:aspartate-tRNA ligase activity"/>
    <property type="evidence" value="ECO:0007669"/>
    <property type="project" value="UniProtKB-UniRule"/>
</dbReference>
<reference evidence="11" key="1">
    <citation type="submission" date="2017-05" db="EMBL/GenBank/DDBJ databases">
        <authorList>
            <person name="Varghese N."/>
            <person name="Submissions S."/>
        </authorList>
    </citation>
    <scope>NUCLEOTIDE SEQUENCE</scope>
    <source>
        <strain evidence="11">Su22</strain>
    </source>
</reference>
<dbReference type="PRINTS" id="PR01042">
    <property type="entry name" value="TRNASYNTHASP"/>
</dbReference>
<dbReference type="FunFam" id="3.30.930.10:FF:000038">
    <property type="entry name" value="Aspartate--tRNA ligase"/>
    <property type="match status" value="1"/>
</dbReference>
<dbReference type="InterPro" id="IPR006195">
    <property type="entry name" value="aa-tRNA-synth_II"/>
</dbReference>
<dbReference type="GO" id="GO:0140096">
    <property type="term" value="F:catalytic activity, acting on a protein"/>
    <property type="evidence" value="ECO:0007669"/>
    <property type="project" value="UniProtKB-ARBA"/>
</dbReference>
<dbReference type="InterPro" id="IPR004365">
    <property type="entry name" value="NA-bd_OB_tRNA"/>
</dbReference>
<dbReference type="InterPro" id="IPR045864">
    <property type="entry name" value="aa-tRNA-synth_II/BPL/LPL"/>
</dbReference>
<keyword evidence="12" id="KW-1185">Reference proteome</keyword>
<keyword evidence="5 9" id="KW-0547">Nucleotide-binding</keyword>
<dbReference type="GO" id="GO:0003723">
    <property type="term" value="F:RNA binding"/>
    <property type="evidence" value="ECO:0007669"/>
    <property type="project" value="TreeGrafter"/>
</dbReference>
<feature type="binding site" evidence="9">
    <location>
        <position position="205"/>
    </location>
    <ligand>
        <name>L-aspartate</name>
        <dbReference type="ChEBI" id="CHEBI:29991"/>
    </ligand>
</feature>
<evidence type="ECO:0000256" key="7">
    <source>
        <dbReference type="ARBA" id="ARBA00022917"/>
    </source>
</evidence>
<organism evidence="11 12">
    <name type="scientific">Anoxynatronum buryatiense</name>
    <dbReference type="NCBI Taxonomy" id="489973"/>
    <lineage>
        <taxon>Bacteria</taxon>
        <taxon>Bacillati</taxon>
        <taxon>Bacillota</taxon>
        <taxon>Clostridia</taxon>
        <taxon>Eubacteriales</taxon>
        <taxon>Clostridiaceae</taxon>
        <taxon>Anoxynatronum</taxon>
    </lineage>
</organism>
<dbReference type="NCBIfam" id="TIGR00458">
    <property type="entry name" value="aspS_nondisc"/>
    <property type="match status" value="1"/>
</dbReference>
<feature type="binding site" evidence="9">
    <location>
        <position position="358"/>
    </location>
    <ligand>
        <name>L-aspartate</name>
        <dbReference type="ChEBI" id="CHEBI:29991"/>
    </ligand>
</feature>
<dbReference type="InterPro" id="IPR002312">
    <property type="entry name" value="Asp/Asn-tRNA-synth_IIb"/>
</dbReference>
<name>A0AA45WXM1_9CLOT</name>
<evidence type="ECO:0000256" key="5">
    <source>
        <dbReference type="ARBA" id="ARBA00022741"/>
    </source>
</evidence>
<dbReference type="Pfam" id="PF00152">
    <property type="entry name" value="tRNA-synt_2"/>
    <property type="match status" value="1"/>
</dbReference>
<proteinExistence type="inferred from homology"/>
<dbReference type="GO" id="GO:0005829">
    <property type="term" value="C:cytosol"/>
    <property type="evidence" value="ECO:0007669"/>
    <property type="project" value="TreeGrafter"/>
</dbReference>
<evidence type="ECO:0000313" key="12">
    <source>
        <dbReference type="Proteomes" id="UP001158066"/>
    </source>
</evidence>
<keyword evidence="3 9" id="KW-0963">Cytoplasm</keyword>
<dbReference type="GO" id="GO:0006422">
    <property type="term" value="P:aspartyl-tRNA aminoacylation"/>
    <property type="evidence" value="ECO:0007669"/>
    <property type="project" value="UniProtKB-UniRule"/>
</dbReference>
<dbReference type="Gene3D" id="3.30.930.10">
    <property type="entry name" value="Bira Bifunctional Protein, Domain 2"/>
    <property type="match status" value="1"/>
</dbReference>
<evidence type="ECO:0000256" key="2">
    <source>
        <dbReference type="ARBA" id="ARBA00005312"/>
    </source>
</evidence>
<dbReference type="Gene3D" id="2.40.50.140">
    <property type="entry name" value="Nucleic acid-binding proteins"/>
    <property type="match status" value="1"/>
</dbReference>
<evidence type="ECO:0000256" key="4">
    <source>
        <dbReference type="ARBA" id="ARBA00022598"/>
    </source>
</evidence>
<feature type="domain" description="Aminoacyl-transfer RNA synthetases class-II family profile" evidence="10">
    <location>
        <begin position="128"/>
        <end position="428"/>
    </location>
</feature>
<evidence type="ECO:0000256" key="3">
    <source>
        <dbReference type="ARBA" id="ARBA00022490"/>
    </source>
</evidence>
<dbReference type="Pfam" id="PF01336">
    <property type="entry name" value="tRNA_anti-codon"/>
    <property type="match status" value="1"/>
</dbReference>
<protein>
    <recommendedName>
        <fullName evidence="9">Aspartate--tRNA(Asp/Asn) ligase</fullName>
        <ecNumber evidence="9">6.1.1.23</ecNumber>
    </recommendedName>
    <alternativeName>
        <fullName evidence="9">Aspartyl-tRNA synthetase</fullName>
        <shortName evidence="9">AspRS</shortName>
    </alternativeName>
    <alternativeName>
        <fullName evidence="9">Non-discriminating aspartyl-tRNA synthetase</fullName>
        <shortName evidence="9">ND-AspRS</shortName>
    </alternativeName>
</protein>
<dbReference type="PANTHER" id="PTHR43450:SF1">
    <property type="entry name" value="ASPARTATE--TRNA LIGASE, CYTOPLASMIC"/>
    <property type="match status" value="1"/>
</dbReference>
<dbReference type="HAMAP" id="MF_02075">
    <property type="entry name" value="Asp_tRNA_synth_type2"/>
    <property type="match status" value="1"/>
</dbReference>
<keyword evidence="4 9" id="KW-0436">Ligase</keyword>
<evidence type="ECO:0000313" key="11">
    <source>
        <dbReference type="EMBL" id="SMP64801.1"/>
    </source>
</evidence>
<dbReference type="Proteomes" id="UP001158066">
    <property type="component" value="Unassembled WGS sequence"/>
</dbReference>
<evidence type="ECO:0000256" key="8">
    <source>
        <dbReference type="ARBA" id="ARBA00023146"/>
    </source>
</evidence>
<keyword evidence="7 9" id="KW-0648">Protein biosynthesis</keyword>
<feature type="site" description="Important for tRNA non-discrimination" evidence="9">
    <location>
        <position position="75"/>
    </location>
</feature>
<evidence type="ECO:0000259" key="10">
    <source>
        <dbReference type="PROSITE" id="PS50862"/>
    </source>
</evidence>
<accession>A0AA45WXM1</accession>
<feature type="binding site" evidence="9">
    <location>
        <begin position="399"/>
        <end position="402"/>
    </location>
    <ligand>
        <name>ATP</name>
        <dbReference type="ChEBI" id="CHEBI:30616"/>
    </ligand>
</feature>
<dbReference type="PANTHER" id="PTHR43450">
    <property type="entry name" value="ASPARTYL-TRNA SYNTHETASE"/>
    <property type="match status" value="1"/>
</dbReference>
<evidence type="ECO:0000256" key="1">
    <source>
        <dbReference type="ARBA" id="ARBA00004496"/>
    </source>
</evidence>
<keyword evidence="6 9" id="KW-0067">ATP-binding</keyword>
<feature type="binding site" evidence="9">
    <location>
        <position position="351"/>
    </location>
    <ligand>
        <name>ATP</name>
        <dbReference type="ChEBI" id="CHEBI:30616"/>
    </ligand>
</feature>
<dbReference type="CDD" id="cd00776">
    <property type="entry name" value="AsxRS_core"/>
    <property type="match status" value="1"/>
</dbReference>
<dbReference type="AlphaFoldDB" id="A0AA45WXM1"/>
<comment type="catalytic activity">
    <reaction evidence="9">
        <text>tRNA(Asx) + L-aspartate + ATP = L-aspartyl-tRNA(Asx) + AMP + diphosphate</text>
        <dbReference type="Rhea" id="RHEA:18349"/>
        <dbReference type="Rhea" id="RHEA-COMP:9710"/>
        <dbReference type="Rhea" id="RHEA-COMP:9711"/>
        <dbReference type="ChEBI" id="CHEBI:29991"/>
        <dbReference type="ChEBI" id="CHEBI:30616"/>
        <dbReference type="ChEBI" id="CHEBI:33019"/>
        <dbReference type="ChEBI" id="CHEBI:78442"/>
        <dbReference type="ChEBI" id="CHEBI:78516"/>
        <dbReference type="ChEBI" id="CHEBI:456215"/>
        <dbReference type="EC" id="6.1.1.23"/>
    </reaction>
</comment>
<dbReference type="InterPro" id="IPR004523">
    <property type="entry name" value="Asp-tRNA_synthase_2"/>
</dbReference>
<feature type="binding site" evidence="9">
    <location>
        <begin position="205"/>
        <end position="207"/>
    </location>
    <ligand>
        <name>ATP</name>
        <dbReference type="ChEBI" id="CHEBI:30616"/>
    </ligand>
</feature>
<dbReference type="NCBIfam" id="NF003483">
    <property type="entry name" value="PRK05159.1"/>
    <property type="match status" value="1"/>
</dbReference>
<comment type="caution">
    <text evidence="11">The sequence shown here is derived from an EMBL/GenBank/DDBJ whole genome shotgun (WGS) entry which is preliminary data.</text>
</comment>